<dbReference type="InterPro" id="IPR029063">
    <property type="entry name" value="SAM-dependent_MTases_sf"/>
</dbReference>
<sequence>MKLKNIALFLASASILSATTIYAHTQHGHSLADKNYEANFAKALQQESRPEADRKRDAGRKPQKVMQFAGIKPGMKVLDMVASGGYYTEVLSHRVGPTGQVLAHNNNFILTVLDGRFNKEITKRLHNNRLKNVTRFEHEFGDFNLNNEIDAATMMLNYHDLYGQEASKRKAVLAELKQALKPGGIFVVIDMEANPGEHNPKLHRIQSSIVKKEILAAGFELEKEGNFLRNPDDDHTKMVFDPSIRGKTDRFVFVFKKPA</sequence>
<dbReference type="Gene3D" id="3.40.50.150">
    <property type="entry name" value="Vaccinia Virus protein VP39"/>
    <property type="match status" value="1"/>
</dbReference>
<evidence type="ECO:0000313" key="3">
    <source>
        <dbReference type="Proteomes" id="UP000032568"/>
    </source>
</evidence>
<dbReference type="InterPro" id="IPR016980">
    <property type="entry name" value="S-AdoMet-dep_MeTrfase_Alr7345"/>
</dbReference>
<evidence type="ECO:0000256" key="1">
    <source>
        <dbReference type="SAM" id="SignalP"/>
    </source>
</evidence>
<proteinExistence type="predicted"/>
<dbReference type="SUPFAM" id="SSF53335">
    <property type="entry name" value="S-adenosyl-L-methionine-dependent methyltransferases"/>
    <property type="match status" value="1"/>
</dbReference>
<gene>
    <name evidence="2" type="ORF">SG35_017775</name>
</gene>
<feature type="chain" id="PRO_5042177601" evidence="1">
    <location>
        <begin position="24"/>
        <end position="259"/>
    </location>
</feature>
<name>A0AAE9YKJ1_9GAMM</name>
<dbReference type="Proteomes" id="UP000032568">
    <property type="component" value="Chromosome"/>
</dbReference>
<evidence type="ECO:0000313" key="2">
    <source>
        <dbReference type="EMBL" id="WDD97185.1"/>
    </source>
</evidence>
<feature type="signal peptide" evidence="1">
    <location>
        <begin position="1"/>
        <end position="23"/>
    </location>
</feature>
<dbReference type="EMBL" id="CP059735">
    <property type="protein sequence ID" value="WDD97185.1"/>
    <property type="molecule type" value="Genomic_DNA"/>
</dbReference>
<dbReference type="GO" id="GO:0032259">
    <property type="term" value="P:methylation"/>
    <property type="evidence" value="ECO:0007669"/>
    <property type="project" value="UniProtKB-KW"/>
</dbReference>
<dbReference type="AlphaFoldDB" id="A0AAE9YKJ1"/>
<dbReference type="PIRSF" id="PIRSF031679">
    <property type="entry name" value="Mtase_Alr7345_prd"/>
    <property type="match status" value="1"/>
</dbReference>
<keyword evidence="1" id="KW-0732">Signal</keyword>
<reference evidence="2 3" key="2">
    <citation type="journal article" date="2022" name="Mar. Drugs">
        <title>Bioassay-Guided Fractionation Leads to the Detection of Cholic Acid Generated by the Rare Thalassomonas sp.</title>
        <authorList>
            <person name="Pheiffer F."/>
            <person name="Schneider Y.K."/>
            <person name="Hansen E.H."/>
            <person name="Andersen J.H."/>
            <person name="Isaksson J."/>
            <person name="Busche T."/>
            <person name="R C."/>
            <person name="Kalinowski J."/>
            <person name="Zyl L.V."/>
            <person name="Trindade M."/>
        </authorList>
    </citation>
    <scope>NUCLEOTIDE SEQUENCE [LARGE SCALE GENOMIC DNA]</scope>
    <source>
        <strain evidence="2 3">A5K-106</strain>
    </source>
</reference>
<dbReference type="KEGG" id="tact:SG35_017775"/>
<dbReference type="RefSeq" id="WP_053043171.1">
    <property type="nucleotide sequence ID" value="NZ_CP059735.1"/>
</dbReference>
<dbReference type="Pfam" id="PF01209">
    <property type="entry name" value="Ubie_methyltran"/>
    <property type="match status" value="1"/>
</dbReference>
<accession>A0AAE9YKJ1</accession>
<keyword evidence="2" id="KW-0808">Transferase</keyword>
<keyword evidence="2" id="KW-0489">Methyltransferase</keyword>
<reference evidence="2 3" key="1">
    <citation type="journal article" date="2015" name="Genome Announc.">
        <title>Draft Genome Sequences of Marine Isolates of Thalassomonas viridans and Thalassomonas actiniarum.</title>
        <authorList>
            <person name="Olonade I."/>
            <person name="van Zyl L.J."/>
            <person name="Trindade M."/>
        </authorList>
    </citation>
    <scope>NUCLEOTIDE SEQUENCE [LARGE SCALE GENOMIC DNA]</scope>
    <source>
        <strain evidence="2 3">A5K-106</strain>
    </source>
</reference>
<dbReference type="GO" id="GO:0008168">
    <property type="term" value="F:methyltransferase activity"/>
    <property type="evidence" value="ECO:0007669"/>
    <property type="project" value="UniProtKB-KW"/>
</dbReference>
<keyword evidence="3" id="KW-1185">Reference proteome</keyword>
<organism evidence="2 3">
    <name type="scientific">Thalassomonas actiniarum</name>
    <dbReference type="NCBI Taxonomy" id="485447"/>
    <lineage>
        <taxon>Bacteria</taxon>
        <taxon>Pseudomonadati</taxon>
        <taxon>Pseudomonadota</taxon>
        <taxon>Gammaproteobacteria</taxon>
        <taxon>Alteromonadales</taxon>
        <taxon>Colwelliaceae</taxon>
        <taxon>Thalassomonas</taxon>
    </lineage>
</organism>
<protein>
    <submittedName>
        <fullName evidence="2">Class I SAM-dependent methyltransferase</fullName>
    </submittedName>
</protein>